<proteinExistence type="predicted"/>
<evidence type="ECO:0000313" key="1">
    <source>
        <dbReference type="EMBL" id="WGS65404.1"/>
    </source>
</evidence>
<dbReference type="RefSeq" id="WP_280999805.1">
    <property type="nucleotide sequence ID" value="NZ_CP069362.1"/>
</dbReference>
<accession>A0ABY8PRY9</accession>
<dbReference type="PANTHER" id="PTHR36441">
    <property type="entry name" value="HYPOTHETICAL CYTOSOLIC PROTEIN"/>
    <property type="match status" value="1"/>
</dbReference>
<dbReference type="InterPro" id="IPR007546">
    <property type="entry name" value="DUF503"/>
</dbReference>
<dbReference type="SUPFAM" id="SSF103007">
    <property type="entry name" value="Hypothetical protein TT1725"/>
    <property type="match status" value="1"/>
</dbReference>
<dbReference type="Proteomes" id="UP001232493">
    <property type="component" value="Chromosome"/>
</dbReference>
<dbReference type="Gene3D" id="3.30.70.1120">
    <property type="entry name" value="TT1725-like"/>
    <property type="match status" value="1"/>
</dbReference>
<name>A0ABY8PRY9_9BACT</name>
<dbReference type="EMBL" id="CP069362">
    <property type="protein sequence ID" value="WGS65404.1"/>
    <property type="molecule type" value="Genomic_DNA"/>
</dbReference>
<sequence length="93" mass="11131">MRILVATYQVELVNINSLKEKRSIIKKIINDFRKKYNIAIVESDFNDSKKFFEITVVTLSQNRDFLLNFFEKLEDEIEYKYGLNLVISNYEII</sequence>
<keyword evidence="2" id="KW-1185">Reference proteome</keyword>
<organism evidence="1 2">
    <name type="scientific">Marinitoga aeolica</name>
    <dbReference type="NCBI Taxonomy" id="2809031"/>
    <lineage>
        <taxon>Bacteria</taxon>
        <taxon>Thermotogati</taxon>
        <taxon>Thermotogota</taxon>
        <taxon>Thermotogae</taxon>
        <taxon>Petrotogales</taxon>
        <taxon>Petrotogaceae</taxon>
        <taxon>Marinitoga</taxon>
    </lineage>
</organism>
<gene>
    <name evidence="1" type="ORF">JRV97_02275</name>
</gene>
<dbReference type="InterPro" id="IPR036746">
    <property type="entry name" value="TT1725-like_sf"/>
</dbReference>
<dbReference type="PANTHER" id="PTHR36441:SF1">
    <property type="entry name" value="DUF503 DOMAIN-CONTAINING PROTEIN"/>
    <property type="match status" value="1"/>
</dbReference>
<reference evidence="1 2" key="1">
    <citation type="submission" date="2021-02" db="EMBL/GenBank/DDBJ databases">
        <title>Characterization of Marinitoga sp. nov. str. BP5-C20A.</title>
        <authorList>
            <person name="Erauso G."/>
            <person name="Postec A."/>
        </authorList>
    </citation>
    <scope>NUCLEOTIDE SEQUENCE [LARGE SCALE GENOMIC DNA]</scope>
    <source>
        <strain evidence="1 2">BP5-C20A</strain>
    </source>
</reference>
<dbReference type="Pfam" id="PF04456">
    <property type="entry name" value="DUF503"/>
    <property type="match status" value="1"/>
</dbReference>
<evidence type="ECO:0000313" key="2">
    <source>
        <dbReference type="Proteomes" id="UP001232493"/>
    </source>
</evidence>
<protein>
    <submittedName>
        <fullName evidence="1">DUF503 domain-containing protein</fullName>
    </submittedName>
</protein>